<dbReference type="EMBL" id="KN837732">
    <property type="protein sequence ID" value="KIJ23286.1"/>
    <property type="molecule type" value="Genomic_DNA"/>
</dbReference>
<organism evidence="2 3">
    <name type="scientific">Sphaerobolus stellatus (strain SS14)</name>
    <dbReference type="NCBI Taxonomy" id="990650"/>
    <lineage>
        <taxon>Eukaryota</taxon>
        <taxon>Fungi</taxon>
        <taxon>Dikarya</taxon>
        <taxon>Basidiomycota</taxon>
        <taxon>Agaricomycotina</taxon>
        <taxon>Agaricomycetes</taxon>
        <taxon>Phallomycetidae</taxon>
        <taxon>Geastrales</taxon>
        <taxon>Sphaerobolaceae</taxon>
        <taxon>Sphaerobolus</taxon>
    </lineage>
</organism>
<dbReference type="AlphaFoldDB" id="A0A0C9UCT8"/>
<feature type="non-terminal residue" evidence="2">
    <location>
        <position position="109"/>
    </location>
</feature>
<reference evidence="2 3" key="1">
    <citation type="submission" date="2014-06" db="EMBL/GenBank/DDBJ databases">
        <title>Evolutionary Origins and Diversification of the Mycorrhizal Mutualists.</title>
        <authorList>
            <consortium name="DOE Joint Genome Institute"/>
            <consortium name="Mycorrhizal Genomics Consortium"/>
            <person name="Kohler A."/>
            <person name="Kuo A."/>
            <person name="Nagy L.G."/>
            <person name="Floudas D."/>
            <person name="Copeland A."/>
            <person name="Barry K.W."/>
            <person name="Cichocki N."/>
            <person name="Veneault-Fourrey C."/>
            <person name="LaButti K."/>
            <person name="Lindquist E.A."/>
            <person name="Lipzen A."/>
            <person name="Lundell T."/>
            <person name="Morin E."/>
            <person name="Murat C."/>
            <person name="Riley R."/>
            <person name="Ohm R."/>
            <person name="Sun H."/>
            <person name="Tunlid A."/>
            <person name="Henrissat B."/>
            <person name="Grigoriev I.V."/>
            <person name="Hibbett D.S."/>
            <person name="Martin F."/>
        </authorList>
    </citation>
    <scope>NUCLEOTIDE SEQUENCE [LARGE SCALE GENOMIC DNA]</scope>
    <source>
        <strain evidence="2 3">SS14</strain>
    </source>
</reference>
<accession>A0A0C9UCT8</accession>
<dbReference type="HOGENOM" id="CLU_2190358_0_0_1"/>
<protein>
    <submittedName>
        <fullName evidence="2">Uncharacterized protein</fullName>
    </submittedName>
</protein>
<keyword evidence="3" id="KW-1185">Reference proteome</keyword>
<dbReference type="Proteomes" id="UP000054279">
    <property type="component" value="Unassembled WGS sequence"/>
</dbReference>
<proteinExistence type="predicted"/>
<evidence type="ECO:0000313" key="2">
    <source>
        <dbReference type="EMBL" id="KIJ23286.1"/>
    </source>
</evidence>
<evidence type="ECO:0000256" key="1">
    <source>
        <dbReference type="SAM" id="MobiDB-lite"/>
    </source>
</evidence>
<name>A0A0C9UCT8_SPHS4</name>
<gene>
    <name evidence="2" type="ORF">M422DRAFT_39685</name>
</gene>
<sequence>MDRSMMGLKFLRRIQTPPLPGALGSQLGWHIRPRGNARGRTYKISLIISWSDRGIVPMLSAARSSPTVHKPKRQNASSHRLDYAYHPQPKDYTSQVDSGIFRSPSIELG</sequence>
<evidence type="ECO:0000313" key="3">
    <source>
        <dbReference type="Proteomes" id="UP000054279"/>
    </source>
</evidence>
<feature type="region of interest" description="Disordered" evidence="1">
    <location>
        <begin position="62"/>
        <end position="109"/>
    </location>
</feature>